<organism evidence="1 2">
    <name type="scientific">Nocardiopsis terrae</name>
    <dbReference type="NCBI Taxonomy" id="372655"/>
    <lineage>
        <taxon>Bacteria</taxon>
        <taxon>Bacillati</taxon>
        <taxon>Actinomycetota</taxon>
        <taxon>Actinomycetes</taxon>
        <taxon>Streptosporangiales</taxon>
        <taxon>Nocardiopsidaceae</taxon>
        <taxon>Nocardiopsis</taxon>
    </lineage>
</organism>
<dbReference type="Proteomes" id="UP000598217">
    <property type="component" value="Unassembled WGS sequence"/>
</dbReference>
<sequence>MSIWASDNRTGHVREALTLLLSQGVIDDFRIRPEDDFPFRVQIPAGIVPMTEHQAAHFALGAAVAHFGELARDAEGL</sequence>
<evidence type="ECO:0000313" key="1">
    <source>
        <dbReference type="EMBL" id="MBE1460888.1"/>
    </source>
</evidence>
<accession>A0ABR9HPK2</accession>
<dbReference type="RefSeq" id="WP_191268001.1">
    <property type="nucleotide sequence ID" value="NZ_BMXJ01000001.1"/>
</dbReference>
<keyword evidence="2" id="KW-1185">Reference proteome</keyword>
<comment type="caution">
    <text evidence="1">The sequence shown here is derived from an EMBL/GenBank/DDBJ whole genome shotgun (WGS) entry which is preliminary data.</text>
</comment>
<name>A0ABR9HPK2_9ACTN</name>
<proteinExistence type="predicted"/>
<evidence type="ECO:0000313" key="2">
    <source>
        <dbReference type="Proteomes" id="UP000598217"/>
    </source>
</evidence>
<reference evidence="1 2" key="1">
    <citation type="submission" date="2020-10" db="EMBL/GenBank/DDBJ databases">
        <title>Sequencing the genomes of 1000 actinobacteria strains.</title>
        <authorList>
            <person name="Klenk H.-P."/>
        </authorList>
    </citation>
    <scope>NUCLEOTIDE SEQUENCE [LARGE SCALE GENOMIC DNA]</scope>
    <source>
        <strain evidence="1 2">DSM 45157</strain>
    </source>
</reference>
<dbReference type="EMBL" id="JADBDY010000001">
    <property type="protein sequence ID" value="MBE1460888.1"/>
    <property type="molecule type" value="Genomic_DNA"/>
</dbReference>
<protein>
    <submittedName>
        <fullName evidence="1">Uncharacterized protein</fullName>
    </submittedName>
</protein>
<gene>
    <name evidence="1" type="ORF">H4W79_005102</name>
</gene>